<evidence type="ECO:0000256" key="10">
    <source>
        <dbReference type="ARBA" id="ARBA00070930"/>
    </source>
</evidence>
<evidence type="ECO:0000313" key="15">
    <source>
        <dbReference type="Proteomes" id="UP000268162"/>
    </source>
</evidence>
<evidence type="ECO:0000256" key="6">
    <source>
        <dbReference type="ARBA" id="ARBA00022946"/>
    </source>
</evidence>
<dbReference type="Pfam" id="PF02046">
    <property type="entry name" value="COX6A"/>
    <property type="match status" value="1"/>
</dbReference>
<evidence type="ECO:0000256" key="4">
    <source>
        <dbReference type="ARBA" id="ARBA00022692"/>
    </source>
</evidence>
<comment type="pathway">
    <text evidence="2">Energy metabolism; oxidative phosphorylation.</text>
</comment>
<dbReference type="InterPro" id="IPR001349">
    <property type="entry name" value="Cyt_c_oxidase_su6a"/>
</dbReference>
<evidence type="ECO:0000256" key="7">
    <source>
        <dbReference type="ARBA" id="ARBA00022989"/>
    </source>
</evidence>
<keyword evidence="5" id="KW-0999">Mitochondrion inner membrane</keyword>
<dbReference type="OrthoDB" id="5947505at2759"/>
<reference evidence="15" key="1">
    <citation type="journal article" date="2018" name="Nat. Microbiol.">
        <title>Leveraging single-cell genomics to expand the fungal tree of life.</title>
        <authorList>
            <person name="Ahrendt S.R."/>
            <person name="Quandt C.A."/>
            <person name="Ciobanu D."/>
            <person name="Clum A."/>
            <person name="Salamov A."/>
            <person name="Andreopoulos B."/>
            <person name="Cheng J.F."/>
            <person name="Woyke T."/>
            <person name="Pelin A."/>
            <person name="Henrissat B."/>
            <person name="Reynolds N.K."/>
            <person name="Benny G.L."/>
            <person name="Smith M.E."/>
            <person name="James T.Y."/>
            <person name="Grigoriev I.V."/>
        </authorList>
    </citation>
    <scope>NUCLEOTIDE SEQUENCE [LARGE SCALE GENOMIC DNA]</scope>
    <source>
        <strain evidence="15">RSA 468</strain>
    </source>
</reference>
<dbReference type="InterPro" id="IPR036418">
    <property type="entry name" value="Cyt_c_oxidase_su6a_sf"/>
</dbReference>
<keyword evidence="8" id="KW-0496">Mitochondrion</keyword>
<evidence type="ECO:0000256" key="9">
    <source>
        <dbReference type="ARBA" id="ARBA00023136"/>
    </source>
</evidence>
<sequence>MSLIRFSSRFTAPVRQTVARRSASTATPSPLSGPIKFSPEVKAEMDAVREHGEKTAELWRRISLYGMFPILAVTSYVVYGMAMDHLHHLEEHPPKFKKYDYLRIRNRPFPFGDGDHSLFHNPLVNPDPEE</sequence>
<keyword evidence="9 13" id="KW-0472">Membrane</keyword>
<dbReference type="PANTHER" id="PTHR11504:SF0">
    <property type="entry name" value="CYTOCHROME C OXIDASE SUBUNIT"/>
    <property type="match status" value="1"/>
</dbReference>
<protein>
    <recommendedName>
        <fullName evidence="10">Cytochrome c oxidase subunit 13, mitochondrial</fullName>
    </recommendedName>
    <alternativeName>
        <fullName evidence="11">Cytochrome c oxidase polypeptide VIa</fullName>
    </alternativeName>
</protein>
<dbReference type="AlphaFoldDB" id="A0A4P9ZYI4"/>
<evidence type="ECO:0000256" key="2">
    <source>
        <dbReference type="ARBA" id="ARBA00004673"/>
    </source>
</evidence>
<evidence type="ECO:0000256" key="5">
    <source>
        <dbReference type="ARBA" id="ARBA00022792"/>
    </source>
</evidence>
<evidence type="ECO:0000256" key="8">
    <source>
        <dbReference type="ARBA" id="ARBA00023128"/>
    </source>
</evidence>
<evidence type="ECO:0000256" key="12">
    <source>
        <dbReference type="RuleBase" id="RU004396"/>
    </source>
</evidence>
<comment type="subcellular location">
    <subcellularLocation>
        <location evidence="1">Mitochondrion inner membrane</location>
        <topology evidence="1">Single-pass membrane protein</topology>
    </subcellularLocation>
</comment>
<dbReference type="EMBL" id="ML002418">
    <property type="protein sequence ID" value="RKP38002.1"/>
    <property type="molecule type" value="Genomic_DNA"/>
</dbReference>
<dbReference type="PANTHER" id="PTHR11504">
    <property type="entry name" value="CYTOCHROME C OXIDASE POLYPEPTIDE VIA"/>
    <property type="match status" value="1"/>
</dbReference>
<comment type="similarity">
    <text evidence="3 12">Belongs to the cytochrome c oxidase subunit 6A family.</text>
</comment>
<dbReference type="GO" id="GO:0006123">
    <property type="term" value="P:mitochondrial electron transport, cytochrome c to oxygen"/>
    <property type="evidence" value="ECO:0007669"/>
    <property type="project" value="TreeGrafter"/>
</dbReference>
<proteinExistence type="inferred from homology"/>
<evidence type="ECO:0000256" key="13">
    <source>
        <dbReference type="SAM" id="Phobius"/>
    </source>
</evidence>
<dbReference type="GO" id="GO:0005743">
    <property type="term" value="C:mitochondrial inner membrane"/>
    <property type="evidence" value="ECO:0007669"/>
    <property type="project" value="UniProtKB-SubCell"/>
</dbReference>
<evidence type="ECO:0000256" key="11">
    <source>
        <dbReference type="ARBA" id="ARBA00082360"/>
    </source>
</evidence>
<dbReference type="SUPFAM" id="SSF81411">
    <property type="entry name" value="Mitochondrial cytochrome c oxidase subunit VIa"/>
    <property type="match status" value="1"/>
</dbReference>
<accession>A0A4P9ZYI4</accession>
<dbReference type="GO" id="GO:0030234">
    <property type="term" value="F:enzyme regulator activity"/>
    <property type="evidence" value="ECO:0007669"/>
    <property type="project" value="TreeGrafter"/>
</dbReference>
<dbReference type="STRING" id="215637.A0A4P9ZYI4"/>
<evidence type="ECO:0000256" key="1">
    <source>
        <dbReference type="ARBA" id="ARBA00004434"/>
    </source>
</evidence>
<keyword evidence="15" id="KW-1185">Reference proteome</keyword>
<dbReference type="FunFam" id="4.10.95.10:FF:000001">
    <property type="entry name" value="Cytochrome c oxidase subunit 6A, mitochondrial"/>
    <property type="match status" value="1"/>
</dbReference>
<keyword evidence="4 13" id="KW-0812">Transmembrane</keyword>
<evidence type="ECO:0000313" key="14">
    <source>
        <dbReference type="EMBL" id="RKP38002.1"/>
    </source>
</evidence>
<dbReference type="Proteomes" id="UP000268162">
    <property type="component" value="Unassembled WGS sequence"/>
</dbReference>
<evidence type="ECO:0000256" key="3">
    <source>
        <dbReference type="ARBA" id="ARBA00005553"/>
    </source>
</evidence>
<organism evidence="14 15">
    <name type="scientific">Dimargaris cristalligena</name>
    <dbReference type="NCBI Taxonomy" id="215637"/>
    <lineage>
        <taxon>Eukaryota</taxon>
        <taxon>Fungi</taxon>
        <taxon>Fungi incertae sedis</taxon>
        <taxon>Zoopagomycota</taxon>
        <taxon>Kickxellomycotina</taxon>
        <taxon>Dimargaritomycetes</taxon>
        <taxon>Dimargaritales</taxon>
        <taxon>Dimargaritaceae</taxon>
        <taxon>Dimargaris</taxon>
    </lineage>
</organism>
<feature type="transmembrane region" description="Helical" evidence="13">
    <location>
        <begin position="62"/>
        <end position="82"/>
    </location>
</feature>
<keyword evidence="7 13" id="KW-1133">Transmembrane helix</keyword>
<dbReference type="Gene3D" id="4.10.95.10">
    <property type="entry name" value="Cytochrome c oxidase, subunit VIa"/>
    <property type="match status" value="1"/>
</dbReference>
<gene>
    <name evidence="14" type="ORF">BJ085DRAFT_36064</name>
</gene>
<keyword evidence="6" id="KW-0809">Transit peptide</keyword>
<name>A0A4P9ZYI4_9FUNG</name>